<protein>
    <recommendedName>
        <fullName evidence="3">Dipeptidylpeptidase IV N-terminal domain-containing protein</fullName>
    </recommendedName>
</protein>
<evidence type="ECO:0008006" key="3">
    <source>
        <dbReference type="Google" id="ProtNLM"/>
    </source>
</evidence>
<name>A0A5B8VBL5_9BACT</name>
<dbReference type="Pfam" id="PF07676">
    <property type="entry name" value="PD40"/>
    <property type="match status" value="1"/>
</dbReference>
<dbReference type="InterPro" id="IPR011659">
    <property type="entry name" value="WD40"/>
</dbReference>
<gene>
    <name evidence="1" type="ORF">FRZ67_16825</name>
</gene>
<accession>A0A5B8VBL5</accession>
<organism evidence="1 2">
    <name type="scientific">Panacibacter ginsenosidivorans</name>
    <dbReference type="NCBI Taxonomy" id="1813871"/>
    <lineage>
        <taxon>Bacteria</taxon>
        <taxon>Pseudomonadati</taxon>
        <taxon>Bacteroidota</taxon>
        <taxon>Chitinophagia</taxon>
        <taxon>Chitinophagales</taxon>
        <taxon>Chitinophagaceae</taxon>
        <taxon>Panacibacter</taxon>
    </lineage>
</organism>
<dbReference type="Proteomes" id="UP000321533">
    <property type="component" value="Chromosome"/>
</dbReference>
<dbReference type="EMBL" id="CP042435">
    <property type="protein sequence ID" value="QEC68890.1"/>
    <property type="molecule type" value="Genomic_DNA"/>
</dbReference>
<dbReference type="OrthoDB" id="9802240at2"/>
<proteinExistence type="predicted"/>
<dbReference type="KEGG" id="pgin:FRZ67_16825"/>
<sequence length="31" mass="3538">MNTPNWSPDSKKIAFISNSNLLSEVYPVEKQ</sequence>
<evidence type="ECO:0000313" key="1">
    <source>
        <dbReference type="EMBL" id="QEC68890.1"/>
    </source>
</evidence>
<evidence type="ECO:0000313" key="2">
    <source>
        <dbReference type="Proteomes" id="UP000321533"/>
    </source>
</evidence>
<dbReference type="AlphaFoldDB" id="A0A5B8VBL5"/>
<keyword evidence="2" id="KW-1185">Reference proteome</keyword>
<reference evidence="1 2" key="1">
    <citation type="journal article" date="2016" name="Int. J. Syst. Evol. Microbiol.">
        <title>Panacibacter ginsenosidivorans gen. nov., sp. nov., with ginsenoside converting activity isolated from soil of a ginseng field.</title>
        <authorList>
            <person name="Siddiqi M.Z."/>
            <person name="Muhammad Shafi S."/>
            <person name="Choi K.D."/>
            <person name="Im W.T."/>
        </authorList>
    </citation>
    <scope>NUCLEOTIDE SEQUENCE [LARGE SCALE GENOMIC DNA]</scope>
    <source>
        <strain evidence="1 2">Gsoil1550</strain>
    </source>
</reference>